<dbReference type="EMBL" id="FNOP01000020">
    <property type="protein sequence ID" value="SDX29528.1"/>
    <property type="molecule type" value="Genomic_DNA"/>
</dbReference>
<accession>A0A1H3AJJ2</accession>
<gene>
    <name evidence="1" type="ORF">SAMN05216495_12033</name>
</gene>
<dbReference type="Pfam" id="PF13419">
    <property type="entry name" value="HAD_2"/>
    <property type="match status" value="1"/>
</dbReference>
<dbReference type="PRINTS" id="PR00413">
    <property type="entry name" value="HADHALOGNASE"/>
</dbReference>
<dbReference type="RefSeq" id="WP_074708210.1">
    <property type="nucleotide sequence ID" value="NZ_CAMEFB010000025.1"/>
</dbReference>
<dbReference type="GO" id="GO:0005829">
    <property type="term" value="C:cytosol"/>
    <property type="evidence" value="ECO:0007669"/>
    <property type="project" value="TreeGrafter"/>
</dbReference>
<dbReference type="GO" id="GO:0006281">
    <property type="term" value="P:DNA repair"/>
    <property type="evidence" value="ECO:0007669"/>
    <property type="project" value="TreeGrafter"/>
</dbReference>
<dbReference type="InterPro" id="IPR050155">
    <property type="entry name" value="HAD-like_hydrolase_sf"/>
</dbReference>
<dbReference type="PANTHER" id="PTHR43434:SF1">
    <property type="entry name" value="PHOSPHOGLYCOLATE PHOSPHATASE"/>
    <property type="match status" value="1"/>
</dbReference>
<evidence type="ECO:0000313" key="2">
    <source>
        <dbReference type="Proteomes" id="UP000182379"/>
    </source>
</evidence>
<dbReference type="GO" id="GO:0008967">
    <property type="term" value="F:phosphoglycolate phosphatase activity"/>
    <property type="evidence" value="ECO:0007669"/>
    <property type="project" value="TreeGrafter"/>
</dbReference>
<organism evidence="1 2">
    <name type="scientific">Acidaminococcus fermentans</name>
    <dbReference type="NCBI Taxonomy" id="905"/>
    <lineage>
        <taxon>Bacteria</taxon>
        <taxon>Bacillati</taxon>
        <taxon>Bacillota</taxon>
        <taxon>Negativicutes</taxon>
        <taxon>Acidaminococcales</taxon>
        <taxon>Acidaminococcaceae</taxon>
        <taxon>Acidaminococcus</taxon>
    </lineage>
</organism>
<dbReference type="InterPro" id="IPR023214">
    <property type="entry name" value="HAD_sf"/>
</dbReference>
<dbReference type="InterPro" id="IPR036412">
    <property type="entry name" value="HAD-like_sf"/>
</dbReference>
<evidence type="ECO:0000313" key="1">
    <source>
        <dbReference type="EMBL" id="SDX29528.1"/>
    </source>
</evidence>
<protein>
    <submittedName>
        <fullName evidence="1">Phosphoglycolate phosphatase</fullName>
    </submittedName>
</protein>
<name>A0A1H3AJJ2_ACIFE</name>
<dbReference type="InterPro" id="IPR006439">
    <property type="entry name" value="HAD-SF_hydro_IA"/>
</dbReference>
<sequence length="216" mass="24411">MKYKAVVFDLDGTLLDTLTDLWNSVNAACREAGCAPRTRLQVRRALGNGLENLLHKSLPETMDPARFQRVFQDFRTYYLAHCNEETRPYRGIPELLEALEKLGVKTAIVSNKAHPAVLALRDRYFPKTMQVAIGESREVRRKPAPDTVFRALEELGIPREEAVYVGDSEVDKMTADNAGMDCFLVTWGFRDRDELAALRPTSLIDSPEQILEQVKG</sequence>
<dbReference type="Gene3D" id="1.10.150.240">
    <property type="entry name" value="Putative phosphatase, domain 2"/>
    <property type="match status" value="1"/>
</dbReference>
<dbReference type="InterPro" id="IPR023198">
    <property type="entry name" value="PGP-like_dom2"/>
</dbReference>
<dbReference type="InterPro" id="IPR041492">
    <property type="entry name" value="HAD_2"/>
</dbReference>
<dbReference type="NCBIfam" id="TIGR01549">
    <property type="entry name" value="HAD-SF-IA-v1"/>
    <property type="match status" value="1"/>
</dbReference>
<reference evidence="1 2" key="1">
    <citation type="submission" date="2016-10" db="EMBL/GenBank/DDBJ databases">
        <authorList>
            <person name="Varghese N."/>
            <person name="Submissions S."/>
        </authorList>
    </citation>
    <scope>NUCLEOTIDE SEQUENCE [LARGE SCALE GENOMIC DNA]</scope>
    <source>
        <strain evidence="1 2">WCC6</strain>
    </source>
</reference>
<dbReference type="AlphaFoldDB" id="A0A1H3AJJ2"/>
<dbReference type="Gene3D" id="3.40.50.1000">
    <property type="entry name" value="HAD superfamily/HAD-like"/>
    <property type="match status" value="1"/>
</dbReference>
<dbReference type="SUPFAM" id="SSF56784">
    <property type="entry name" value="HAD-like"/>
    <property type="match status" value="1"/>
</dbReference>
<dbReference type="PANTHER" id="PTHR43434">
    <property type="entry name" value="PHOSPHOGLYCOLATE PHOSPHATASE"/>
    <property type="match status" value="1"/>
</dbReference>
<proteinExistence type="predicted"/>
<dbReference type="NCBIfam" id="TIGR01509">
    <property type="entry name" value="HAD-SF-IA-v3"/>
    <property type="match status" value="1"/>
</dbReference>
<dbReference type="Proteomes" id="UP000182379">
    <property type="component" value="Unassembled WGS sequence"/>
</dbReference>
<dbReference type="SFLD" id="SFLDG01129">
    <property type="entry name" value="C1.5:_HAD__Beta-PGM__Phosphata"/>
    <property type="match status" value="1"/>
</dbReference>
<dbReference type="SFLD" id="SFLDS00003">
    <property type="entry name" value="Haloacid_Dehalogenase"/>
    <property type="match status" value="1"/>
</dbReference>
<comment type="caution">
    <text evidence="1">The sequence shown here is derived from an EMBL/GenBank/DDBJ whole genome shotgun (WGS) entry which is preliminary data.</text>
</comment>